<evidence type="ECO:0000256" key="1">
    <source>
        <dbReference type="ARBA" id="ARBA00004752"/>
    </source>
</evidence>
<keyword evidence="3" id="KW-0328">Glycosyltransferase</keyword>
<dbReference type="GO" id="GO:0071972">
    <property type="term" value="F:peptidoglycan L,D-transpeptidase activity"/>
    <property type="evidence" value="ECO:0007669"/>
    <property type="project" value="TreeGrafter"/>
</dbReference>
<evidence type="ECO:0000256" key="8">
    <source>
        <dbReference type="ARBA" id="ARBA00023316"/>
    </source>
</evidence>
<accession>A0A7C3VKP1</accession>
<dbReference type="AlphaFoldDB" id="A0A7C3VKP1"/>
<dbReference type="GO" id="GO:0016757">
    <property type="term" value="F:glycosyltransferase activity"/>
    <property type="evidence" value="ECO:0007669"/>
    <property type="project" value="UniProtKB-KW"/>
</dbReference>
<keyword evidence="5" id="KW-0378">Hydrolase</keyword>
<keyword evidence="6 9" id="KW-0133">Cell shape</keyword>
<evidence type="ECO:0000313" key="12">
    <source>
        <dbReference type="EMBL" id="HGG01677.1"/>
    </source>
</evidence>
<organism evidence="12">
    <name type="scientific">Planktothricoides sp. SpSt-374</name>
    <dbReference type="NCBI Taxonomy" id="2282167"/>
    <lineage>
        <taxon>Bacteria</taxon>
        <taxon>Bacillati</taxon>
        <taxon>Cyanobacteriota</taxon>
        <taxon>Cyanophyceae</taxon>
        <taxon>Oscillatoriophycideae</taxon>
        <taxon>Oscillatoriales</taxon>
        <taxon>Oscillatoriaceae</taxon>
        <taxon>Planktothricoides</taxon>
    </lineage>
</organism>
<reference evidence="12" key="1">
    <citation type="journal article" date="2020" name="mSystems">
        <title>Genome- and Community-Level Interaction Insights into Carbon Utilization and Element Cycling Functions of Hydrothermarchaeota in Hydrothermal Sediment.</title>
        <authorList>
            <person name="Zhou Z."/>
            <person name="Liu Y."/>
            <person name="Xu W."/>
            <person name="Pan J."/>
            <person name="Luo Z.H."/>
            <person name="Li M."/>
        </authorList>
    </citation>
    <scope>NUCLEOTIDE SEQUENCE [LARGE SCALE GENOMIC DNA]</scope>
    <source>
        <strain evidence="12">SpSt-374</strain>
    </source>
</reference>
<evidence type="ECO:0000256" key="10">
    <source>
        <dbReference type="SAM" id="SignalP"/>
    </source>
</evidence>
<evidence type="ECO:0000256" key="9">
    <source>
        <dbReference type="PROSITE-ProRule" id="PRU01373"/>
    </source>
</evidence>
<evidence type="ECO:0000256" key="7">
    <source>
        <dbReference type="ARBA" id="ARBA00022984"/>
    </source>
</evidence>
<keyword evidence="4" id="KW-0808">Transferase</keyword>
<dbReference type="PANTHER" id="PTHR30582:SF24">
    <property type="entry name" value="L,D-TRANSPEPTIDASE ERFK_SRFK-RELATED"/>
    <property type="match status" value="1"/>
</dbReference>
<evidence type="ECO:0000256" key="5">
    <source>
        <dbReference type="ARBA" id="ARBA00022801"/>
    </source>
</evidence>
<comment type="similarity">
    <text evidence="2">Belongs to the YkuD family.</text>
</comment>
<dbReference type="InterPro" id="IPR050979">
    <property type="entry name" value="LD-transpeptidase"/>
</dbReference>
<feature type="chain" id="PRO_5027901093" evidence="10">
    <location>
        <begin position="34"/>
        <end position="198"/>
    </location>
</feature>
<evidence type="ECO:0000256" key="3">
    <source>
        <dbReference type="ARBA" id="ARBA00022676"/>
    </source>
</evidence>
<sequence length="198" mass="21949">MRDTGKLRSRCLSLALLSIAVSVGLGNTGKANASLPTSQIELMPVPEPQLPPLGDLSKYLPPEELYREEWGTRLVIRLGDRRVYLYKNNQLTASYPIAIGKDGWETPTGEYEVMEMIRDPAWEHPWTGEIVPPGPDNPLGARWIGFWTDGTNYIGFHGTPNENSVGNAASHGCIRMYNKDILMLFAQVDVGTPVKVEP</sequence>
<dbReference type="GO" id="GO:0005576">
    <property type="term" value="C:extracellular region"/>
    <property type="evidence" value="ECO:0007669"/>
    <property type="project" value="TreeGrafter"/>
</dbReference>
<dbReference type="EMBL" id="DSPX01000135">
    <property type="protein sequence ID" value="HGG01677.1"/>
    <property type="molecule type" value="Genomic_DNA"/>
</dbReference>
<evidence type="ECO:0000259" key="11">
    <source>
        <dbReference type="PROSITE" id="PS52029"/>
    </source>
</evidence>
<keyword evidence="8 9" id="KW-0961">Cell wall biogenesis/degradation</keyword>
<dbReference type="CDD" id="cd16913">
    <property type="entry name" value="YkuD_like"/>
    <property type="match status" value="1"/>
</dbReference>
<dbReference type="PANTHER" id="PTHR30582">
    <property type="entry name" value="L,D-TRANSPEPTIDASE"/>
    <property type="match status" value="1"/>
</dbReference>
<dbReference type="GO" id="GO:0018104">
    <property type="term" value="P:peptidoglycan-protein cross-linking"/>
    <property type="evidence" value="ECO:0007669"/>
    <property type="project" value="TreeGrafter"/>
</dbReference>
<feature type="active site" description="Proton donor/acceptor" evidence="9">
    <location>
        <position position="157"/>
    </location>
</feature>
<gene>
    <name evidence="12" type="ORF">ENR15_13755</name>
</gene>
<dbReference type="InterPro" id="IPR005490">
    <property type="entry name" value="LD_TPept_cat_dom"/>
</dbReference>
<dbReference type="UniPathway" id="UPA00219"/>
<dbReference type="PROSITE" id="PS52029">
    <property type="entry name" value="LD_TPASE"/>
    <property type="match status" value="1"/>
</dbReference>
<evidence type="ECO:0000256" key="2">
    <source>
        <dbReference type="ARBA" id="ARBA00005992"/>
    </source>
</evidence>
<keyword evidence="10" id="KW-0732">Signal</keyword>
<dbReference type="Pfam" id="PF03734">
    <property type="entry name" value="YkuD"/>
    <property type="match status" value="1"/>
</dbReference>
<comment type="caution">
    <text evidence="12">The sequence shown here is derived from an EMBL/GenBank/DDBJ whole genome shotgun (WGS) entry which is preliminary data.</text>
</comment>
<evidence type="ECO:0000256" key="6">
    <source>
        <dbReference type="ARBA" id="ARBA00022960"/>
    </source>
</evidence>
<feature type="domain" description="L,D-TPase catalytic" evidence="11">
    <location>
        <begin position="72"/>
        <end position="197"/>
    </location>
</feature>
<comment type="pathway">
    <text evidence="1 9">Cell wall biogenesis; peptidoglycan biosynthesis.</text>
</comment>
<dbReference type="InterPro" id="IPR038063">
    <property type="entry name" value="Transpep_catalytic_dom"/>
</dbReference>
<keyword evidence="7 9" id="KW-0573">Peptidoglycan synthesis</keyword>
<dbReference type="GO" id="GO:0071555">
    <property type="term" value="P:cell wall organization"/>
    <property type="evidence" value="ECO:0007669"/>
    <property type="project" value="UniProtKB-UniRule"/>
</dbReference>
<evidence type="ECO:0000256" key="4">
    <source>
        <dbReference type="ARBA" id="ARBA00022679"/>
    </source>
</evidence>
<name>A0A7C3VKP1_9CYAN</name>
<feature type="signal peptide" evidence="10">
    <location>
        <begin position="1"/>
        <end position="33"/>
    </location>
</feature>
<dbReference type="SUPFAM" id="SSF141523">
    <property type="entry name" value="L,D-transpeptidase catalytic domain-like"/>
    <property type="match status" value="1"/>
</dbReference>
<protein>
    <submittedName>
        <fullName evidence="12">L,D-transpeptidase</fullName>
    </submittedName>
</protein>
<dbReference type="GO" id="GO:0008360">
    <property type="term" value="P:regulation of cell shape"/>
    <property type="evidence" value="ECO:0007669"/>
    <property type="project" value="UniProtKB-UniRule"/>
</dbReference>
<feature type="active site" description="Nucleophile" evidence="9">
    <location>
        <position position="173"/>
    </location>
</feature>
<proteinExistence type="inferred from homology"/>
<dbReference type="Gene3D" id="2.40.440.10">
    <property type="entry name" value="L,D-transpeptidase catalytic domain-like"/>
    <property type="match status" value="1"/>
</dbReference>